<dbReference type="AlphaFoldDB" id="A0A6A6E346"/>
<dbReference type="PANTHER" id="PTHR38792:SF3">
    <property type="entry name" value="BNR_ASP-BOX REPEAT DOMAIN PROTEIN (AFU_ORTHOLOGUE AFUA_7G06430)-RELATED"/>
    <property type="match status" value="1"/>
</dbReference>
<dbReference type="PANTHER" id="PTHR38792">
    <property type="entry name" value="BNR/ASP-BOX REPEAT DOMAIN PROTEIN (AFU_ORTHOLOGUE AFUA_7G06430)-RELATED"/>
    <property type="match status" value="1"/>
</dbReference>
<keyword evidence="3" id="KW-1185">Reference proteome</keyword>
<dbReference type="CDD" id="cd15482">
    <property type="entry name" value="Sialidase_non-viral"/>
    <property type="match status" value="1"/>
</dbReference>
<dbReference type="GO" id="GO:0016787">
    <property type="term" value="F:hydrolase activity"/>
    <property type="evidence" value="ECO:0007669"/>
    <property type="project" value="UniProtKB-KW"/>
</dbReference>
<dbReference type="OrthoDB" id="2130735at2759"/>
<gene>
    <name evidence="2" type="ORF">K469DRAFT_726383</name>
</gene>
<proteinExistence type="predicted"/>
<name>A0A6A6E346_9PEZI</name>
<dbReference type="Proteomes" id="UP000800200">
    <property type="component" value="Unassembled WGS sequence"/>
</dbReference>
<feature type="chain" id="PRO_5025452800" evidence="1">
    <location>
        <begin position="22"/>
        <end position="392"/>
    </location>
</feature>
<evidence type="ECO:0000256" key="1">
    <source>
        <dbReference type="SAM" id="SignalP"/>
    </source>
</evidence>
<accession>A0A6A6E346</accession>
<evidence type="ECO:0000313" key="2">
    <source>
        <dbReference type="EMBL" id="KAF2186377.1"/>
    </source>
</evidence>
<dbReference type="EMBL" id="ML994630">
    <property type="protein sequence ID" value="KAF2186377.1"/>
    <property type="molecule type" value="Genomic_DNA"/>
</dbReference>
<keyword evidence="1" id="KW-0732">Signal</keyword>
<evidence type="ECO:0000313" key="3">
    <source>
        <dbReference type="Proteomes" id="UP000800200"/>
    </source>
</evidence>
<reference evidence="2" key="1">
    <citation type="journal article" date="2020" name="Stud. Mycol.">
        <title>101 Dothideomycetes genomes: a test case for predicting lifestyles and emergence of pathogens.</title>
        <authorList>
            <person name="Haridas S."/>
            <person name="Albert R."/>
            <person name="Binder M."/>
            <person name="Bloem J."/>
            <person name="Labutti K."/>
            <person name="Salamov A."/>
            <person name="Andreopoulos B."/>
            <person name="Baker S."/>
            <person name="Barry K."/>
            <person name="Bills G."/>
            <person name="Bluhm B."/>
            <person name="Cannon C."/>
            <person name="Castanera R."/>
            <person name="Culley D."/>
            <person name="Daum C."/>
            <person name="Ezra D."/>
            <person name="Gonzalez J."/>
            <person name="Henrissat B."/>
            <person name="Kuo A."/>
            <person name="Liang C."/>
            <person name="Lipzen A."/>
            <person name="Lutzoni F."/>
            <person name="Magnuson J."/>
            <person name="Mondo S."/>
            <person name="Nolan M."/>
            <person name="Ohm R."/>
            <person name="Pangilinan J."/>
            <person name="Park H.-J."/>
            <person name="Ramirez L."/>
            <person name="Alfaro M."/>
            <person name="Sun H."/>
            <person name="Tritt A."/>
            <person name="Yoshinaga Y."/>
            <person name="Zwiers L.-H."/>
            <person name="Turgeon B."/>
            <person name="Goodwin S."/>
            <person name="Spatafora J."/>
            <person name="Crous P."/>
            <person name="Grigoriev I."/>
        </authorList>
    </citation>
    <scope>NUCLEOTIDE SEQUENCE</scope>
    <source>
        <strain evidence="2">CBS 207.26</strain>
    </source>
</reference>
<sequence length="392" mass="42957">MPSRLATSLFLLLTAAWLTAAVPAPWSIFNNNLIFQPPSYYQSHRTVYARTLQLPDNSFLVTWEDGAPEPPLISFPVYRSIDGGATWSKYSSIQDTKNGWGMRYQPFLYLLDVPFGGYPAGTILAAGNSVPANLNQSWVDLYASTDNGRNWEFVSNIAKGGRAVASNGNPAIWEPFLMMYNNMLVCYYSDQRDPKHGQKLVHQTTTDLHNWSAAVDDVAYPTYTDRPGMSVVAHIKSTNKYILTYEYGGGPVGGEVSSSYRYPVFYKVAENPLEFNKVEGKPVITADSSRTVPDASPYVIWTPRPGATDGSGIIIMNAGSSGDLYINNDGAGENSWSIVRTTEAGGHSRSLRIIRSPGKEKLLISGAGYFGQVDTNKVTCGVIDISTRLGNN</sequence>
<protein>
    <submittedName>
        <fullName evidence="2">Glycoside hydrolase family 93 protein</fullName>
    </submittedName>
</protein>
<keyword evidence="2" id="KW-0378">Hydrolase</keyword>
<feature type="signal peptide" evidence="1">
    <location>
        <begin position="1"/>
        <end position="21"/>
    </location>
</feature>
<dbReference type="Gene3D" id="2.120.10.10">
    <property type="match status" value="1"/>
</dbReference>
<dbReference type="SUPFAM" id="SSF110296">
    <property type="entry name" value="Oligoxyloglucan reducing end-specific cellobiohydrolase"/>
    <property type="match status" value="1"/>
</dbReference>
<organism evidence="2 3">
    <name type="scientific">Zopfia rhizophila CBS 207.26</name>
    <dbReference type="NCBI Taxonomy" id="1314779"/>
    <lineage>
        <taxon>Eukaryota</taxon>
        <taxon>Fungi</taxon>
        <taxon>Dikarya</taxon>
        <taxon>Ascomycota</taxon>
        <taxon>Pezizomycotina</taxon>
        <taxon>Dothideomycetes</taxon>
        <taxon>Dothideomycetes incertae sedis</taxon>
        <taxon>Zopfiaceae</taxon>
        <taxon>Zopfia</taxon>
    </lineage>
</organism>